<evidence type="ECO:0000313" key="3">
    <source>
        <dbReference type="EnsemblPlants" id="Bra023289.1-P"/>
    </source>
</evidence>
<dbReference type="HOGENOM" id="CLU_2609434_0_0_1"/>
<sequence length="79" mass="8896">MRSPSGDMRVADDNVQMVPHLSYVARADAPATYLPKIPHDARVSNRRVEDIDLVCYIVFDLLDFDEGLFGRSGYPDLLV</sequence>
<reference evidence="3" key="4">
    <citation type="submission" date="2023-03" db="UniProtKB">
        <authorList>
            <consortium name="EnsemblPlants"/>
        </authorList>
    </citation>
    <scope>IDENTIFICATION</scope>
    <source>
        <strain evidence="3">cv. Chiifu-401-42</strain>
    </source>
</reference>
<dbReference type="EMBL" id="LS974625">
    <property type="protein sequence ID" value="CAG7863991.1"/>
    <property type="molecule type" value="Genomic_DNA"/>
</dbReference>
<dbReference type="AlphaFoldDB" id="A0A3P5YC16"/>
<evidence type="ECO:0000313" key="4">
    <source>
        <dbReference type="Proteomes" id="UP000011750"/>
    </source>
</evidence>
<reference evidence="2" key="3">
    <citation type="submission" date="2018-11" db="EMBL/GenBank/DDBJ databases">
        <authorList>
            <consortium name="Genoscope - CEA"/>
            <person name="William W."/>
        </authorList>
    </citation>
    <scope>NUCLEOTIDE SEQUENCE</scope>
</reference>
<name>A0A3P5YC16_BRACM</name>
<accession>A0A3P5YC16</accession>
<keyword evidence="4" id="KW-1185">Reference proteome</keyword>
<proteinExistence type="predicted"/>
<dbReference type="Proteomes" id="UP000694005">
    <property type="component" value="Chromosome A09"/>
</dbReference>
<gene>
    <name evidence="2" type="ORF">BRAA09T38895Z</name>
    <name evidence="1" type="ORF">BRAPAZ1V2_A09P44580.2</name>
</gene>
<accession>M4E3D8</accession>
<dbReference type="OMA" id="LGYVIRA"/>
<reference evidence="4" key="1">
    <citation type="journal article" date="2011" name="Nat. Genet.">
        <title>The genome of the mesopolyploid crop species Brassica rapa.</title>
        <authorList>
            <consortium name="Brassica rapa Genome Sequencing Project Consortium"/>
            <person name="Wang X."/>
            <person name="Wang H."/>
            <person name="Wang J."/>
            <person name="Sun R."/>
            <person name="Wu J."/>
            <person name="Liu S."/>
            <person name="Bai Y."/>
            <person name="Mun J.H."/>
            <person name="Bancroft I."/>
            <person name="Cheng F."/>
            <person name="Huang S."/>
            <person name="Li X."/>
            <person name="Hua W."/>
            <person name="Wang J."/>
            <person name="Wang X."/>
            <person name="Freeling M."/>
            <person name="Pires J.C."/>
            <person name="Paterson A.H."/>
            <person name="Chalhoub B."/>
            <person name="Wang B."/>
            <person name="Hayward A."/>
            <person name="Sharpe A.G."/>
            <person name="Park B.S."/>
            <person name="Weisshaar B."/>
            <person name="Liu B."/>
            <person name="Li B."/>
            <person name="Liu B."/>
            <person name="Tong C."/>
            <person name="Song C."/>
            <person name="Duran C."/>
            <person name="Peng C."/>
            <person name="Geng C."/>
            <person name="Koh C."/>
            <person name="Lin C."/>
            <person name="Edwards D."/>
            <person name="Mu D."/>
            <person name="Shen D."/>
            <person name="Soumpourou E."/>
            <person name="Li F."/>
            <person name="Fraser F."/>
            <person name="Conant G."/>
            <person name="Lassalle G."/>
            <person name="King G.J."/>
            <person name="Bonnema G."/>
            <person name="Tang H."/>
            <person name="Wang H."/>
            <person name="Belcram H."/>
            <person name="Zhou H."/>
            <person name="Hirakawa H."/>
            <person name="Abe H."/>
            <person name="Guo H."/>
            <person name="Wang H."/>
            <person name="Jin H."/>
            <person name="Parkin I.A."/>
            <person name="Batley J."/>
            <person name="Kim J.S."/>
            <person name="Just J."/>
            <person name="Li J."/>
            <person name="Xu J."/>
            <person name="Deng J."/>
            <person name="Kim J.A."/>
            <person name="Li J."/>
            <person name="Yu J."/>
            <person name="Meng J."/>
            <person name="Wang J."/>
            <person name="Min J."/>
            <person name="Poulain J."/>
            <person name="Wang J."/>
            <person name="Hatakeyama K."/>
            <person name="Wu K."/>
            <person name="Wang L."/>
            <person name="Fang L."/>
            <person name="Trick M."/>
            <person name="Links M.G."/>
            <person name="Zhao M."/>
            <person name="Jin M."/>
            <person name="Ramchiary N."/>
            <person name="Drou N."/>
            <person name="Berkman P.J."/>
            <person name="Cai Q."/>
            <person name="Huang Q."/>
            <person name="Li R."/>
            <person name="Tabata S."/>
            <person name="Cheng S."/>
            <person name="Zhang S."/>
            <person name="Zhang S."/>
            <person name="Huang S."/>
            <person name="Sato S."/>
            <person name="Sun S."/>
            <person name="Kwon S.J."/>
            <person name="Choi S.R."/>
            <person name="Lee T.H."/>
            <person name="Fan W."/>
            <person name="Zhao X."/>
            <person name="Tan X."/>
            <person name="Xu X."/>
            <person name="Wang Y."/>
            <person name="Qiu Y."/>
            <person name="Yin Y."/>
            <person name="Li Y."/>
            <person name="Du Y."/>
            <person name="Liao Y."/>
            <person name="Lim Y."/>
            <person name="Narusaka Y."/>
            <person name="Wang Y."/>
            <person name="Wang Z."/>
            <person name="Li Z."/>
            <person name="Wang Z."/>
            <person name="Xiong Z."/>
            <person name="Zhang Z."/>
        </authorList>
    </citation>
    <scope>NUCLEOTIDE SEQUENCE [LARGE SCALE GENOMIC DNA]</scope>
    <source>
        <strain evidence="4">cv. Chiifu-401-42</strain>
    </source>
</reference>
<dbReference type="Proteomes" id="UP000011750">
    <property type="component" value="Chromosome A09"/>
</dbReference>
<reference evidence="4" key="2">
    <citation type="journal article" date="2018" name="Hortic Res">
        <title>Improved Brassica rapa reference genome by single-molecule sequencing and chromosome conformation capture technologies.</title>
        <authorList>
            <person name="Zhang L."/>
            <person name="Cai X."/>
            <person name="Wu J."/>
            <person name="Liu M."/>
            <person name="Grob S."/>
            <person name="Cheng F."/>
            <person name="Liang J."/>
            <person name="Cai C."/>
            <person name="Liu Z."/>
            <person name="Liu B."/>
            <person name="Wang F."/>
            <person name="Li S."/>
            <person name="Liu F."/>
            <person name="Li X."/>
            <person name="Cheng L."/>
            <person name="Yang W."/>
            <person name="Li M.H."/>
            <person name="Grossniklaus U."/>
            <person name="Zheng H."/>
            <person name="Wang X."/>
        </authorList>
    </citation>
    <scope>NUCLEOTIDE SEQUENCE [LARGE SCALE GENOMIC DNA]</scope>
    <source>
        <strain evidence="4">cv. Chiifu-401-42</strain>
    </source>
</reference>
<organism evidence="2">
    <name type="scientific">Brassica campestris</name>
    <name type="common">Field mustard</name>
    <dbReference type="NCBI Taxonomy" id="3711"/>
    <lineage>
        <taxon>Eukaryota</taxon>
        <taxon>Viridiplantae</taxon>
        <taxon>Streptophyta</taxon>
        <taxon>Embryophyta</taxon>
        <taxon>Tracheophyta</taxon>
        <taxon>Spermatophyta</taxon>
        <taxon>Magnoliopsida</taxon>
        <taxon>eudicotyledons</taxon>
        <taxon>Gunneridae</taxon>
        <taxon>Pentapetalae</taxon>
        <taxon>rosids</taxon>
        <taxon>malvids</taxon>
        <taxon>Brassicales</taxon>
        <taxon>Brassicaceae</taxon>
        <taxon>Brassiceae</taxon>
        <taxon>Brassica</taxon>
    </lineage>
</organism>
<dbReference type="EMBL" id="LR031568">
    <property type="protein sequence ID" value="VDC61284.1"/>
    <property type="molecule type" value="Genomic_DNA"/>
</dbReference>
<evidence type="ECO:0000313" key="1">
    <source>
        <dbReference type="EMBL" id="CAG7863991.1"/>
    </source>
</evidence>
<dbReference type="EnsemblPlants" id="Bra023289.1">
    <property type="protein sequence ID" value="Bra023289.1-P"/>
    <property type="gene ID" value="Bra023289"/>
</dbReference>
<evidence type="ECO:0000313" key="2">
    <source>
        <dbReference type="EMBL" id="VDC61284.1"/>
    </source>
</evidence>
<dbReference type="Gramene" id="Bra023289.1">
    <property type="protein sequence ID" value="Bra023289.1-P"/>
    <property type="gene ID" value="Bra023289"/>
</dbReference>
<dbReference type="Gramene" id="A09p44580.2_BraZ1">
    <property type="protein sequence ID" value="A09p44580.2_BraZ1.CDS"/>
    <property type="gene ID" value="A09g44580.2_BraZ1"/>
</dbReference>
<protein>
    <submittedName>
        <fullName evidence="2 3">Uncharacterized protein</fullName>
    </submittedName>
</protein>